<dbReference type="EMBL" id="CP134146">
    <property type="protein sequence ID" value="WNC67108.1"/>
    <property type="molecule type" value="Genomic_DNA"/>
</dbReference>
<evidence type="ECO:0000256" key="1">
    <source>
        <dbReference type="ARBA" id="ARBA00011073"/>
    </source>
</evidence>
<dbReference type="CDD" id="cd02120">
    <property type="entry name" value="PA_subtilisin_like"/>
    <property type="match status" value="1"/>
</dbReference>
<dbReference type="InterPro" id="IPR015500">
    <property type="entry name" value="Peptidase_S8_subtilisin-rel"/>
</dbReference>
<dbReference type="Pfam" id="PF02225">
    <property type="entry name" value="PA"/>
    <property type="match status" value="1"/>
</dbReference>
<dbReference type="InterPro" id="IPR045051">
    <property type="entry name" value="SBT"/>
</dbReference>
<feature type="signal peptide" evidence="6">
    <location>
        <begin position="1"/>
        <end position="23"/>
    </location>
</feature>
<dbReference type="PROSITE" id="PS00137">
    <property type="entry name" value="SUBTILASE_HIS"/>
    <property type="match status" value="1"/>
</dbReference>
<dbReference type="Pfam" id="PF05922">
    <property type="entry name" value="Inhibitor_I9"/>
    <property type="match status" value="1"/>
</dbReference>
<dbReference type="Gene3D" id="2.60.40.3010">
    <property type="match status" value="1"/>
</dbReference>
<feature type="chain" id="PRO_5046802156" evidence="6">
    <location>
        <begin position="24"/>
        <end position="1373"/>
    </location>
</feature>
<dbReference type="InterPro" id="IPR010259">
    <property type="entry name" value="S8pro/Inhibitor_I9"/>
</dbReference>
<evidence type="ECO:0000256" key="2">
    <source>
        <dbReference type="ARBA" id="ARBA00022670"/>
    </source>
</evidence>
<dbReference type="Pfam" id="PF00082">
    <property type="entry name" value="Peptidase_S8"/>
    <property type="match status" value="1"/>
</dbReference>
<dbReference type="PROSITE" id="PS51892">
    <property type="entry name" value="SUBTILASE"/>
    <property type="match status" value="1"/>
</dbReference>
<dbReference type="InterPro" id="IPR000209">
    <property type="entry name" value="Peptidase_S8/S53_dom"/>
</dbReference>
<evidence type="ECO:0000256" key="3">
    <source>
        <dbReference type="ARBA" id="ARBA00022801"/>
    </source>
</evidence>
<evidence type="ECO:0000256" key="6">
    <source>
        <dbReference type="SAM" id="SignalP"/>
    </source>
</evidence>
<comment type="similarity">
    <text evidence="1 5">Belongs to the peptidase S8 family.</text>
</comment>
<feature type="active site" description="Charge relay system" evidence="5">
    <location>
        <position position="668"/>
    </location>
</feature>
<keyword evidence="2 5" id="KW-0645">Protease</keyword>
<dbReference type="Gene3D" id="3.50.30.30">
    <property type="match status" value="1"/>
</dbReference>
<feature type="active site" description="Charge relay system" evidence="5">
    <location>
        <position position="295"/>
    </location>
</feature>
<dbReference type="PANTHER" id="PTHR10795">
    <property type="entry name" value="PROPROTEIN CONVERTASE SUBTILISIN/KEXIN"/>
    <property type="match status" value="1"/>
</dbReference>
<accession>A0ABY9TFT0</accession>
<dbReference type="InterPro" id="IPR022398">
    <property type="entry name" value="Peptidase_S8_His-AS"/>
</dbReference>
<evidence type="ECO:0000256" key="5">
    <source>
        <dbReference type="PROSITE-ProRule" id="PRU01240"/>
    </source>
</evidence>
<evidence type="ECO:0000313" key="10">
    <source>
        <dbReference type="EMBL" id="WNC67108.1"/>
    </source>
</evidence>
<keyword evidence="11" id="KW-1185">Reference proteome</keyword>
<dbReference type="InterPro" id="IPR023828">
    <property type="entry name" value="Peptidase_S8_Ser-AS"/>
</dbReference>
<reference evidence="11" key="1">
    <citation type="submission" date="2023-09" db="EMBL/GenBank/DDBJ databases">
        <authorList>
            <person name="Li S."/>
            <person name="Li X."/>
            <person name="Zhang C."/>
            <person name="Zhao Z."/>
        </authorList>
    </citation>
    <scope>NUCLEOTIDE SEQUENCE [LARGE SCALE GENOMIC DNA]</scope>
    <source>
        <strain evidence="11">SQ345</strain>
    </source>
</reference>
<proteinExistence type="inferred from homology"/>
<evidence type="ECO:0000259" key="8">
    <source>
        <dbReference type="Pfam" id="PF02225"/>
    </source>
</evidence>
<evidence type="ECO:0000313" key="11">
    <source>
        <dbReference type="Proteomes" id="UP001248581"/>
    </source>
</evidence>
<dbReference type="SUPFAM" id="SSF52743">
    <property type="entry name" value="Subtilisin-like"/>
    <property type="match status" value="1"/>
</dbReference>
<gene>
    <name evidence="10" type="ORF">RI845_11290</name>
</gene>
<dbReference type="PRINTS" id="PR00723">
    <property type="entry name" value="SUBTILISIN"/>
</dbReference>
<evidence type="ECO:0000259" key="9">
    <source>
        <dbReference type="Pfam" id="PF05922"/>
    </source>
</evidence>
<organism evidence="10 11">
    <name type="scientific">Thalassotalea nanhaiensis</name>
    <dbReference type="NCBI Taxonomy" id="3065648"/>
    <lineage>
        <taxon>Bacteria</taxon>
        <taxon>Pseudomonadati</taxon>
        <taxon>Pseudomonadota</taxon>
        <taxon>Gammaproteobacteria</taxon>
        <taxon>Alteromonadales</taxon>
        <taxon>Colwelliaceae</taxon>
        <taxon>Thalassotalea</taxon>
    </lineage>
</organism>
<feature type="active site" description="Charge relay system" evidence="5">
    <location>
        <position position="202"/>
    </location>
</feature>
<feature type="domain" description="PA" evidence="8">
    <location>
        <begin position="505"/>
        <end position="581"/>
    </location>
</feature>
<feature type="domain" description="Inhibitor I9" evidence="9">
    <location>
        <begin position="126"/>
        <end position="167"/>
    </location>
</feature>
<dbReference type="PROSITE" id="PS00138">
    <property type="entry name" value="SUBTILASE_SER"/>
    <property type="match status" value="1"/>
</dbReference>
<keyword evidence="4 5" id="KW-0720">Serine protease</keyword>
<sequence length="1373" mass="147092">MKFKLNKIALALPLGIMALGATAGQYPDDIPTFELTPVQQNAQYKSNKAHFEGRYFVLLKDEPVALYQGGIEGFKATNVTASKGVNVTNTGKLNLASSASVVYGNYLALQQNKAIDNIRKTLGRDVQLQDSFKIALNGLVVDLEEHEVLALRKMPGVLAVEKEEMQQLLTDVGPQHVGAPAIWDNPDIEGAKGEGLVIGVMDTGIASYQKKVYSWSGAAGFDNVPFTPSFADIGGDGYDHNNPNGEGVYFGDCVDSPYWCNDKLIGVVSYRGFRSVAGMSSSDMRFDTGQDTHGHGTHVSSTIAGNVVHDVKYPTVYPHMEQSYKHQYYDSEMTVSMSGVAPHANIVSYQTCNVYGCAPSAAVASIEHAIANNVDVLNYSVGGGASSPWFTADALAFLSAREAGIHTAVAAGNSGRNGEKTVGSPGNSPWVTTVAALTHSRDFTEEKTATFSGGATELADLIGKGATSGVGLDTPLDVVYAGDVEASSGAETAGGVGYCGKYSLPAYYTAESVEGKVVICRRGGVDADGEPLSRLSKGAEALRTRAAGMIFINSDEEYDNVANDLHVLPTVHLNKADGETLLAWLGEGEGHKVSFTDSELVLNEDKADITAPFTSRGPDYFTGDYLIPDIGAPGVAILAAGLGNRMHSSANPVYAQINGDARFMDGTSMATPHIAGMYLLMKAAQPDWTPAEAQSALMTTAFTAVTEDDDYDGVKNRADMHRTGSGSARVNLAIEAGLVLNETRAGYLAANPYAEQFGMVDSIEGWHGQPHQMNMPSLSKGECLIDCSWTRTFKATKDGSWNVSFEYYNEGFNVTADQETISLAAGEEAVINFTAEALQGLADEWVNGRVVLTPTDNSMPVQTMPITVNFIAGIAPDITEVTAKRTNDSAPVKGIVTIGTDELQLSKSGIAKADVYEIELMRDATNNQIWHWQEEDNKTIYAIPLNVQADTKRLVVDVMETTSPDVDIYVGIDADLDGTVSTAIEMGLIRYMSAQADSDELIDIVDPIQDTYWVLVHNWAEGPAELEEHQMVCAEGEEADEGMECAEAPIMDSVKFSVTNVTYDDESMSVSVPTAVAPREEVVTRVQWDQPMMQDDIYHGVFWLGTTPELNQNIGAVRVNMVRGEDDVTISEPTINGDKIVVTLRVSANNSGENRDYDFQMMLSEGVNVDILLKDDVVEGASMQMNADEFTYAVENNNLTWQHTQVDGANALEFNLVLDASEVLGLIDATPVVTAGVNTSSAMETKSSEPVFYAGRPSFSVNSSVDTVKEGKPVTLSASVVDAVIDNPEISYQWTQVSGPAVSLIGAGASVSFDAPKVSHDEVVTFEMIGSNGDKASFAETVSVNVENKSSGGTTGLGFIILAGLGLFSRRRK</sequence>
<dbReference type="InterPro" id="IPR036852">
    <property type="entry name" value="Peptidase_S8/S53_dom_sf"/>
</dbReference>
<dbReference type="Proteomes" id="UP001248581">
    <property type="component" value="Chromosome"/>
</dbReference>
<dbReference type="Gene3D" id="3.40.50.200">
    <property type="entry name" value="Peptidase S8/S53 domain"/>
    <property type="match status" value="1"/>
</dbReference>
<keyword evidence="3 5" id="KW-0378">Hydrolase</keyword>
<dbReference type="RefSeq" id="WP_348386272.1">
    <property type="nucleotide sequence ID" value="NZ_CP134146.1"/>
</dbReference>
<feature type="domain" description="Peptidase S8/S53" evidence="7">
    <location>
        <begin position="193"/>
        <end position="709"/>
    </location>
</feature>
<dbReference type="InterPro" id="IPR003137">
    <property type="entry name" value="PA_domain"/>
</dbReference>
<evidence type="ECO:0000256" key="4">
    <source>
        <dbReference type="ARBA" id="ARBA00022825"/>
    </source>
</evidence>
<name>A0ABY9TFT0_9GAMM</name>
<evidence type="ECO:0000259" key="7">
    <source>
        <dbReference type="Pfam" id="PF00082"/>
    </source>
</evidence>
<protein>
    <submittedName>
        <fullName evidence="10">S8 family serine peptidase</fullName>
    </submittedName>
</protein>
<keyword evidence="6" id="KW-0732">Signal</keyword>